<accession>A0A7W9UWI9</accession>
<dbReference type="InterPro" id="IPR050237">
    <property type="entry name" value="ATP-dep_AMP-bd_enzyme"/>
</dbReference>
<feature type="domain" description="AMP-dependent synthetase/ligase" evidence="4">
    <location>
        <begin position="29"/>
        <end position="431"/>
    </location>
</feature>
<protein>
    <submittedName>
        <fullName evidence="6">Long-chain acyl-CoA synthetase</fullName>
        <ecNumber evidence="6">6.2.1.3</ecNumber>
    </submittedName>
</protein>
<dbReference type="InterPro" id="IPR042099">
    <property type="entry name" value="ANL_N_sf"/>
</dbReference>
<dbReference type="Pfam" id="PF00501">
    <property type="entry name" value="AMP-binding"/>
    <property type="match status" value="1"/>
</dbReference>
<feature type="region of interest" description="Disordered" evidence="3">
    <location>
        <begin position="149"/>
        <end position="187"/>
    </location>
</feature>
<keyword evidence="7" id="KW-1185">Reference proteome</keyword>
<comment type="similarity">
    <text evidence="1">Belongs to the ATP-dependent AMP-binding enzyme family.</text>
</comment>
<gene>
    <name evidence="6" type="ORF">FHS42_000379</name>
</gene>
<keyword evidence="2 6" id="KW-0436">Ligase</keyword>
<feature type="domain" description="AMP-binding enzyme C-terminal" evidence="5">
    <location>
        <begin position="481"/>
        <end position="556"/>
    </location>
</feature>
<dbReference type="PANTHER" id="PTHR43767:SF1">
    <property type="entry name" value="NONRIBOSOMAL PEPTIDE SYNTHASE PES1 (EUROFUNG)-RELATED"/>
    <property type="match status" value="1"/>
</dbReference>
<dbReference type="InterPro" id="IPR045851">
    <property type="entry name" value="AMP-bd_C_sf"/>
</dbReference>
<evidence type="ECO:0000256" key="1">
    <source>
        <dbReference type="ARBA" id="ARBA00006432"/>
    </source>
</evidence>
<dbReference type="SUPFAM" id="SSF56801">
    <property type="entry name" value="Acetyl-CoA synthetase-like"/>
    <property type="match status" value="1"/>
</dbReference>
<dbReference type="FunFam" id="3.30.300.30:FF:000008">
    <property type="entry name" value="2,3-dihydroxybenzoate-AMP ligase"/>
    <property type="match status" value="1"/>
</dbReference>
<sequence>MADSTMTRTADSRLHHPNLHTLDETARFHAERQPDVPAVLCEGRVLTYGQLHRESNRIAHAIKAAGLGPGTRVAYLGKESEHYYEILFGCAKSETVLVPINWRLTAPEVSHILRDSGSELLFLEAEFAPVIDRLPDAAPATVVRLGTTGATQAATTPPGTATSPTATPAAGRTATPAAGRTDAAPSGAPAAAATDFATWKRAHPDTDLSCEVTQDTAVAQIYTSGTTGLPKGVVLAHRSFFAIRDALASEGLDWIDWRAGDIALIGIPGFHVGGLWWATQNFNAGVTVVAMRAFAAHDANALIKQLGITTACVVPAMLRMMLAEPGMAPEDFHTLRKIVYGGSPISEALLEQSLAMFGCEFAQIYGLTETGNTAVCLPPAAHIPGHPRMKAAGHPYPGVRAKIIDGDGEPLPTGSVGEVCLATPARMIEYWGLPDKTRETLVGEWIHTGDAGYLDEDGYVFISDRIKDAVIVAGENVYPAEIEGALEGHPAVAEACVVGAPDERWGETIHAFVVVAPGQQPTPRDLHRFLVERLASFKLPAHYEFIDQVPRNPSGKILRRELRDRFWKDAERKVN</sequence>
<dbReference type="Gene3D" id="3.30.300.30">
    <property type="match status" value="1"/>
</dbReference>
<dbReference type="NCBIfam" id="NF004837">
    <property type="entry name" value="PRK06187.1"/>
    <property type="match status" value="1"/>
</dbReference>
<evidence type="ECO:0000313" key="6">
    <source>
        <dbReference type="EMBL" id="MBB5933361.1"/>
    </source>
</evidence>
<evidence type="ECO:0000259" key="5">
    <source>
        <dbReference type="Pfam" id="PF13193"/>
    </source>
</evidence>
<dbReference type="RefSeq" id="WP_221475944.1">
    <property type="nucleotide sequence ID" value="NZ_JACHJL010000001.1"/>
</dbReference>
<name>A0A7W9UWI9_9ACTN</name>
<dbReference type="AlphaFoldDB" id="A0A7W9UWI9"/>
<dbReference type="InterPro" id="IPR025110">
    <property type="entry name" value="AMP-bd_C"/>
</dbReference>
<dbReference type="InterPro" id="IPR000873">
    <property type="entry name" value="AMP-dep_synth/lig_dom"/>
</dbReference>
<dbReference type="Pfam" id="PF13193">
    <property type="entry name" value="AMP-binding_C"/>
    <property type="match status" value="1"/>
</dbReference>
<dbReference type="GO" id="GO:0004467">
    <property type="term" value="F:long-chain fatty acid-CoA ligase activity"/>
    <property type="evidence" value="ECO:0007669"/>
    <property type="project" value="UniProtKB-EC"/>
</dbReference>
<evidence type="ECO:0000256" key="3">
    <source>
        <dbReference type="SAM" id="MobiDB-lite"/>
    </source>
</evidence>
<comment type="caution">
    <text evidence="6">The sequence shown here is derived from an EMBL/GenBank/DDBJ whole genome shotgun (WGS) entry which is preliminary data.</text>
</comment>
<proteinExistence type="inferred from homology"/>
<evidence type="ECO:0000259" key="4">
    <source>
        <dbReference type="Pfam" id="PF00501"/>
    </source>
</evidence>
<organism evidence="6 7">
    <name type="scientific">Streptomyces zagrosensis</name>
    <dbReference type="NCBI Taxonomy" id="1042984"/>
    <lineage>
        <taxon>Bacteria</taxon>
        <taxon>Bacillati</taxon>
        <taxon>Actinomycetota</taxon>
        <taxon>Actinomycetes</taxon>
        <taxon>Kitasatosporales</taxon>
        <taxon>Streptomycetaceae</taxon>
        <taxon>Streptomyces</taxon>
    </lineage>
</organism>
<dbReference type="Gene3D" id="3.40.50.12780">
    <property type="entry name" value="N-terminal domain of ligase-like"/>
    <property type="match status" value="1"/>
</dbReference>
<dbReference type="Proteomes" id="UP000588098">
    <property type="component" value="Unassembled WGS sequence"/>
</dbReference>
<dbReference type="EMBL" id="JACHJL010000001">
    <property type="protein sequence ID" value="MBB5933361.1"/>
    <property type="molecule type" value="Genomic_DNA"/>
</dbReference>
<evidence type="ECO:0000313" key="7">
    <source>
        <dbReference type="Proteomes" id="UP000588098"/>
    </source>
</evidence>
<evidence type="ECO:0000256" key="2">
    <source>
        <dbReference type="ARBA" id="ARBA00022598"/>
    </source>
</evidence>
<dbReference type="PANTHER" id="PTHR43767">
    <property type="entry name" value="LONG-CHAIN-FATTY-ACID--COA LIGASE"/>
    <property type="match status" value="1"/>
</dbReference>
<dbReference type="EC" id="6.2.1.3" evidence="6"/>
<reference evidence="6 7" key="1">
    <citation type="submission" date="2020-08" db="EMBL/GenBank/DDBJ databases">
        <title>Genomic Encyclopedia of Type Strains, Phase III (KMG-III): the genomes of soil and plant-associated and newly described type strains.</title>
        <authorList>
            <person name="Whitman W."/>
        </authorList>
    </citation>
    <scope>NUCLEOTIDE SEQUENCE [LARGE SCALE GENOMIC DNA]</scope>
    <source>
        <strain evidence="6 7">CECT 8305</strain>
    </source>
</reference>